<comment type="similarity">
    <text evidence="1">Belongs to the LysR transcriptional regulatory family.</text>
</comment>
<evidence type="ECO:0000256" key="4">
    <source>
        <dbReference type="ARBA" id="ARBA00023163"/>
    </source>
</evidence>
<evidence type="ECO:0000256" key="1">
    <source>
        <dbReference type="ARBA" id="ARBA00009437"/>
    </source>
</evidence>
<proteinExistence type="inferred from homology"/>
<dbReference type="InterPro" id="IPR050950">
    <property type="entry name" value="HTH-type_LysR_regulators"/>
</dbReference>
<dbReference type="GO" id="GO:0005829">
    <property type="term" value="C:cytosol"/>
    <property type="evidence" value="ECO:0007669"/>
    <property type="project" value="TreeGrafter"/>
</dbReference>
<evidence type="ECO:0000256" key="2">
    <source>
        <dbReference type="ARBA" id="ARBA00023015"/>
    </source>
</evidence>
<dbReference type="InterPro" id="IPR005119">
    <property type="entry name" value="LysR_subst-bd"/>
</dbReference>
<dbReference type="RefSeq" id="WP_165798978.1">
    <property type="nucleotide sequence ID" value="NZ_PYGJ01000027.1"/>
</dbReference>
<dbReference type="GO" id="GO:0003700">
    <property type="term" value="F:DNA-binding transcription factor activity"/>
    <property type="evidence" value="ECO:0007669"/>
    <property type="project" value="InterPro"/>
</dbReference>
<evidence type="ECO:0000313" key="7">
    <source>
        <dbReference type="Proteomes" id="UP000240418"/>
    </source>
</evidence>
<keyword evidence="2" id="KW-0805">Transcription regulation</keyword>
<name>A0A2P8EZD0_9RHOB</name>
<dbReference type="PROSITE" id="PS50931">
    <property type="entry name" value="HTH_LYSR"/>
    <property type="match status" value="1"/>
</dbReference>
<dbReference type="Pfam" id="PF03466">
    <property type="entry name" value="LysR_substrate"/>
    <property type="match status" value="1"/>
</dbReference>
<dbReference type="GO" id="GO:0003677">
    <property type="term" value="F:DNA binding"/>
    <property type="evidence" value="ECO:0007669"/>
    <property type="project" value="UniProtKB-KW"/>
</dbReference>
<reference evidence="6 7" key="1">
    <citation type="submission" date="2018-03" db="EMBL/GenBank/DDBJ databases">
        <title>Genomic Encyclopedia of Archaeal and Bacterial Type Strains, Phase II (KMG-II): from individual species to whole genera.</title>
        <authorList>
            <person name="Goeker M."/>
        </authorList>
    </citation>
    <scope>NUCLEOTIDE SEQUENCE [LARGE SCALE GENOMIC DNA]</scope>
    <source>
        <strain evidence="6 7">DSM 100673</strain>
    </source>
</reference>
<evidence type="ECO:0000259" key="5">
    <source>
        <dbReference type="PROSITE" id="PS50931"/>
    </source>
</evidence>
<evidence type="ECO:0000256" key="3">
    <source>
        <dbReference type="ARBA" id="ARBA00023125"/>
    </source>
</evidence>
<protein>
    <submittedName>
        <fullName evidence="6">DNA-binding transcriptional LysR family regulator</fullName>
    </submittedName>
</protein>
<dbReference type="PANTHER" id="PTHR30419:SF2">
    <property type="entry name" value="LYSR FAMILY TRANSCRIPTIONAL REGULATOR"/>
    <property type="match status" value="1"/>
</dbReference>
<keyword evidence="3 6" id="KW-0238">DNA-binding</keyword>
<dbReference type="InterPro" id="IPR036388">
    <property type="entry name" value="WH-like_DNA-bd_sf"/>
</dbReference>
<accession>A0A2P8EZD0</accession>
<gene>
    <name evidence="6" type="ORF">CLV88_12719</name>
</gene>
<evidence type="ECO:0000313" key="6">
    <source>
        <dbReference type="EMBL" id="PSL14818.1"/>
    </source>
</evidence>
<dbReference type="SUPFAM" id="SSF53850">
    <property type="entry name" value="Periplasmic binding protein-like II"/>
    <property type="match status" value="1"/>
</dbReference>
<dbReference type="InterPro" id="IPR000847">
    <property type="entry name" value="LysR_HTH_N"/>
</dbReference>
<dbReference type="Gene3D" id="1.10.10.10">
    <property type="entry name" value="Winged helix-like DNA-binding domain superfamily/Winged helix DNA-binding domain"/>
    <property type="match status" value="1"/>
</dbReference>
<dbReference type="Proteomes" id="UP000240418">
    <property type="component" value="Unassembled WGS sequence"/>
</dbReference>
<dbReference type="EMBL" id="PYGJ01000027">
    <property type="protein sequence ID" value="PSL14818.1"/>
    <property type="molecule type" value="Genomic_DNA"/>
</dbReference>
<dbReference type="SUPFAM" id="SSF46785">
    <property type="entry name" value="Winged helix' DNA-binding domain"/>
    <property type="match status" value="1"/>
</dbReference>
<dbReference type="CDD" id="cd08421">
    <property type="entry name" value="PBP2_LTTR_like_1"/>
    <property type="match status" value="1"/>
</dbReference>
<keyword evidence="4" id="KW-0804">Transcription</keyword>
<keyword evidence="7" id="KW-1185">Reference proteome</keyword>
<dbReference type="Gene3D" id="3.40.190.290">
    <property type="match status" value="1"/>
</dbReference>
<feature type="domain" description="HTH lysR-type" evidence="5">
    <location>
        <begin position="1"/>
        <end position="60"/>
    </location>
</feature>
<dbReference type="Pfam" id="PF00126">
    <property type="entry name" value="HTH_1"/>
    <property type="match status" value="1"/>
</dbReference>
<sequence>MSFNLITLKMFLTVAKAGSIAQASEAENVAASAISKRISDLEDKIGTPLFYRQTRGVELTPAGRELARHSSNVLSLVERMETQMLDFASGAKGSVRIAANTSAITQFLPEDLAGFVEDYPDVRIDLSEQTSDEILTAVRDGLADLGIFSGLVEEPELEVLTYRRDTLVVVMGKDHPFRPDNPVKFAEFAKLAMVGLQSGSSLQAFLEARAAEQGLTLKTRVETLSFDGVRRMVEAGLGVAVLPLGAVEPYLESAQLRMQEIDEDWAVRTLKLAVKDLNAVSRPVRALVEHLISQNLGNT</sequence>
<organism evidence="6 7">
    <name type="scientific">Shimia abyssi</name>
    <dbReference type="NCBI Taxonomy" id="1662395"/>
    <lineage>
        <taxon>Bacteria</taxon>
        <taxon>Pseudomonadati</taxon>
        <taxon>Pseudomonadota</taxon>
        <taxon>Alphaproteobacteria</taxon>
        <taxon>Rhodobacterales</taxon>
        <taxon>Roseobacteraceae</taxon>
    </lineage>
</organism>
<dbReference type="AlphaFoldDB" id="A0A2P8EZD0"/>
<dbReference type="PANTHER" id="PTHR30419">
    <property type="entry name" value="HTH-TYPE TRANSCRIPTIONAL REGULATOR YBHD"/>
    <property type="match status" value="1"/>
</dbReference>
<dbReference type="InterPro" id="IPR036390">
    <property type="entry name" value="WH_DNA-bd_sf"/>
</dbReference>
<comment type="caution">
    <text evidence="6">The sequence shown here is derived from an EMBL/GenBank/DDBJ whole genome shotgun (WGS) entry which is preliminary data.</text>
</comment>
<dbReference type="FunFam" id="1.10.10.10:FF:000001">
    <property type="entry name" value="LysR family transcriptional regulator"/>
    <property type="match status" value="1"/>
</dbReference>